<dbReference type="InterPro" id="IPR052275">
    <property type="entry name" value="Mt_Fe-S_assembly_factor"/>
</dbReference>
<evidence type="ECO:0000256" key="2">
    <source>
        <dbReference type="RuleBase" id="RU003860"/>
    </source>
</evidence>
<dbReference type="Gene3D" id="3.30.300.90">
    <property type="entry name" value="BolA-like"/>
    <property type="match status" value="1"/>
</dbReference>
<comment type="similarity">
    <text evidence="1 2">Belongs to the BolA/IbaG family.</text>
</comment>
<dbReference type="InterPro" id="IPR036065">
    <property type="entry name" value="BolA-like_sf"/>
</dbReference>
<keyword evidence="4" id="KW-1185">Reference proteome</keyword>
<dbReference type="Proteomes" id="UP001212152">
    <property type="component" value="Unassembled WGS sequence"/>
</dbReference>
<dbReference type="PANTHER" id="PTHR46188">
    <property type="entry name" value="BOLA-LIKE PROTEIN 3"/>
    <property type="match status" value="1"/>
</dbReference>
<reference evidence="3" key="1">
    <citation type="submission" date="2020-05" db="EMBL/GenBank/DDBJ databases">
        <title>Phylogenomic resolution of chytrid fungi.</title>
        <authorList>
            <person name="Stajich J.E."/>
            <person name="Amses K."/>
            <person name="Simmons R."/>
            <person name="Seto K."/>
            <person name="Myers J."/>
            <person name="Bonds A."/>
            <person name="Quandt C.A."/>
            <person name="Barry K."/>
            <person name="Liu P."/>
            <person name="Grigoriev I."/>
            <person name="Longcore J.E."/>
            <person name="James T.Y."/>
        </authorList>
    </citation>
    <scope>NUCLEOTIDE SEQUENCE</scope>
    <source>
        <strain evidence="3">JEL0379</strain>
    </source>
</reference>
<evidence type="ECO:0000313" key="3">
    <source>
        <dbReference type="EMBL" id="KAJ3183835.1"/>
    </source>
</evidence>
<evidence type="ECO:0000256" key="1">
    <source>
        <dbReference type="ARBA" id="ARBA00005578"/>
    </source>
</evidence>
<accession>A0AAD5XQL5</accession>
<dbReference type="Pfam" id="PF01722">
    <property type="entry name" value="BolA"/>
    <property type="match status" value="1"/>
</dbReference>
<organism evidence="3 4">
    <name type="scientific">Geranomyces variabilis</name>
    <dbReference type="NCBI Taxonomy" id="109894"/>
    <lineage>
        <taxon>Eukaryota</taxon>
        <taxon>Fungi</taxon>
        <taxon>Fungi incertae sedis</taxon>
        <taxon>Chytridiomycota</taxon>
        <taxon>Chytridiomycota incertae sedis</taxon>
        <taxon>Chytridiomycetes</taxon>
        <taxon>Spizellomycetales</taxon>
        <taxon>Powellomycetaceae</taxon>
        <taxon>Geranomyces</taxon>
    </lineage>
</organism>
<evidence type="ECO:0008006" key="5">
    <source>
        <dbReference type="Google" id="ProtNLM"/>
    </source>
</evidence>
<dbReference type="AlphaFoldDB" id="A0AAD5XQL5"/>
<dbReference type="InterPro" id="IPR002634">
    <property type="entry name" value="BolA"/>
</dbReference>
<protein>
    <recommendedName>
        <fullName evidence="5">Bola-like protein</fullName>
    </recommendedName>
</protein>
<dbReference type="GO" id="GO:0005759">
    <property type="term" value="C:mitochondrial matrix"/>
    <property type="evidence" value="ECO:0007669"/>
    <property type="project" value="TreeGrafter"/>
</dbReference>
<proteinExistence type="inferred from homology"/>
<gene>
    <name evidence="3" type="ORF">HDU87_005951</name>
</gene>
<evidence type="ECO:0000313" key="4">
    <source>
        <dbReference type="Proteomes" id="UP001212152"/>
    </source>
</evidence>
<dbReference type="SUPFAM" id="SSF82657">
    <property type="entry name" value="BolA-like"/>
    <property type="match status" value="1"/>
</dbReference>
<sequence length="120" mass="12850">MLHTIRIARPLAATPRLPLFSSLRPFSAAAPAAAPPPLAPADPRYSLGERTLHEKLANQLQATKLNVADISGGCGSMFAIEIASPLFKGKTLVKQHRMVTDILQEDIKGMHGIQIKTSAS</sequence>
<name>A0AAD5XQL5_9FUNG</name>
<dbReference type="PANTHER" id="PTHR46188:SF1">
    <property type="entry name" value="BOLA-LIKE PROTEIN 3"/>
    <property type="match status" value="1"/>
</dbReference>
<comment type="caution">
    <text evidence="3">The sequence shown here is derived from an EMBL/GenBank/DDBJ whole genome shotgun (WGS) entry which is preliminary data.</text>
</comment>
<dbReference type="EMBL" id="JADGJQ010000005">
    <property type="protein sequence ID" value="KAJ3183835.1"/>
    <property type="molecule type" value="Genomic_DNA"/>
</dbReference>